<dbReference type="Proteomes" id="UP000663848">
    <property type="component" value="Unassembled WGS sequence"/>
</dbReference>
<evidence type="ECO:0000256" key="1">
    <source>
        <dbReference type="SAM" id="Phobius"/>
    </source>
</evidence>
<comment type="caution">
    <text evidence="2">The sequence shown here is derived from an EMBL/GenBank/DDBJ whole genome shotgun (WGS) entry which is preliminary data.</text>
</comment>
<dbReference type="EMBL" id="CAJOBR010010803">
    <property type="protein sequence ID" value="CAF4901200.1"/>
    <property type="molecule type" value="Genomic_DNA"/>
</dbReference>
<keyword evidence="1" id="KW-0472">Membrane</keyword>
<reference evidence="2" key="1">
    <citation type="submission" date="2021-02" db="EMBL/GenBank/DDBJ databases">
        <authorList>
            <person name="Nowell W R."/>
        </authorList>
    </citation>
    <scope>NUCLEOTIDE SEQUENCE</scope>
</reference>
<dbReference type="AlphaFoldDB" id="A0A821V5V2"/>
<feature type="transmembrane region" description="Helical" evidence="1">
    <location>
        <begin position="460"/>
        <end position="482"/>
    </location>
</feature>
<sequence length="493" mass="56003">ESSDDGHIDDKSQIKSSAIQRHIALTKHNIDWHNWSTLDRDCHSYRLLVKDSLAIAEKAPSINATTRSVPLIVFPESCANRRIALDQMIEYVVNKRRQRKGSIIGRLSEESINNWTDSFAFRAITAFTLHDICELETDNNSMNSHTECLPNRQDLDDDDLFMILKNLRQENLFTLTNVEFRKVRSGLVIHDDILSNITSLYEGGEKALTTFINERLLKKVVPVDAALKTIRLLKLAQADTYLPQNFSQKTTESSNSAHVKDFNNLAKMADDEISRIMIIAEQRNIKTLSQLFASVPFSLCDTVNRNAIVISGSCPSETKSQSNIQTVQEYAIQLLDKNIRNLLTRHHRADVVFDFAESDDKLQYSFSNFFQANRATLAACMKECWMRLKSIDLLPKGLFLVVGDSDEETIKLQKGYAPTTDYTVESTQTEATRHLILHINAIILDQEQKSVLIESHDADIVLLAVAFNSSIFSIISWLNYLIHIDKKANSESY</sequence>
<gene>
    <name evidence="2" type="ORF">QYT958_LOCUS30788</name>
</gene>
<protein>
    <submittedName>
        <fullName evidence="2">Uncharacterized protein</fullName>
    </submittedName>
</protein>
<evidence type="ECO:0000313" key="3">
    <source>
        <dbReference type="Proteomes" id="UP000663848"/>
    </source>
</evidence>
<organism evidence="2 3">
    <name type="scientific">Rotaria socialis</name>
    <dbReference type="NCBI Taxonomy" id="392032"/>
    <lineage>
        <taxon>Eukaryota</taxon>
        <taxon>Metazoa</taxon>
        <taxon>Spiralia</taxon>
        <taxon>Gnathifera</taxon>
        <taxon>Rotifera</taxon>
        <taxon>Eurotatoria</taxon>
        <taxon>Bdelloidea</taxon>
        <taxon>Philodinida</taxon>
        <taxon>Philodinidae</taxon>
        <taxon>Rotaria</taxon>
    </lineage>
</organism>
<keyword evidence="1" id="KW-1133">Transmembrane helix</keyword>
<keyword evidence="1" id="KW-0812">Transmembrane</keyword>
<accession>A0A821V5V2</accession>
<proteinExistence type="predicted"/>
<evidence type="ECO:0000313" key="2">
    <source>
        <dbReference type="EMBL" id="CAF4901200.1"/>
    </source>
</evidence>
<feature type="non-terminal residue" evidence="2">
    <location>
        <position position="1"/>
    </location>
</feature>
<name>A0A821V5V2_9BILA</name>